<evidence type="ECO:0000256" key="1">
    <source>
        <dbReference type="ARBA" id="ARBA00004115"/>
    </source>
</evidence>
<protein>
    <recommendedName>
        <fullName evidence="3">Translocon-associated protein subunit alpha</fullName>
    </recommendedName>
    <alternativeName>
        <fullName evidence="11">Signal sequence receptor subunit alpha</fullName>
    </alternativeName>
</protein>
<dbReference type="GO" id="GO:0005789">
    <property type="term" value="C:endoplasmic reticulum membrane"/>
    <property type="evidence" value="ECO:0007669"/>
    <property type="project" value="UniProtKB-SubCell"/>
</dbReference>
<keyword evidence="8 13" id="KW-0472">Membrane</keyword>
<feature type="transmembrane region" description="Helical" evidence="13">
    <location>
        <begin position="205"/>
        <end position="227"/>
    </location>
</feature>
<evidence type="ECO:0000256" key="12">
    <source>
        <dbReference type="SAM" id="MobiDB-lite"/>
    </source>
</evidence>
<feature type="signal peptide" evidence="14">
    <location>
        <begin position="1"/>
        <end position="25"/>
    </location>
</feature>
<comment type="subcellular location">
    <subcellularLocation>
        <location evidence="1">Endoplasmic reticulum membrane</location>
        <topology evidence="1">Single-pass type I membrane protein</topology>
    </subcellularLocation>
</comment>
<dbReference type="PANTHER" id="PTHR12924:SF0">
    <property type="entry name" value="TRANSLOCON-ASSOCIATED PROTEIN SUBUNIT ALPHA"/>
    <property type="match status" value="1"/>
</dbReference>
<feature type="region of interest" description="Disordered" evidence="12">
    <location>
        <begin position="263"/>
        <end position="297"/>
    </location>
</feature>
<name>A0A813P8P8_9BILA</name>
<evidence type="ECO:0000256" key="3">
    <source>
        <dbReference type="ARBA" id="ARBA00020280"/>
    </source>
</evidence>
<organism evidence="15 16">
    <name type="scientific">Rotaria sordida</name>
    <dbReference type="NCBI Taxonomy" id="392033"/>
    <lineage>
        <taxon>Eukaryota</taxon>
        <taxon>Metazoa</taxon>
        <taxon>Spiralia</taxon>
        <taxon>Gnathifera</taxon>
        <taxon>Rotifera</taxon>
        <taxon>Eurotatoria</taxon>
        <taxon>Bdelloidea</taxon>
        <taxon>Philodinida</taxon>
        <taxon>Philodinidae</taxon>
        <taxon>Rotaria</taxon>
    </lineage>
</organism>
<comment type="function">
    <text evidence="9">TRAP proteins are part of a complex whose function is to bind calcium to the ER membrane and thereby regulate the retention of ER resident proteins. May be involved in the recycling of the translocation apparatus after completion of the translocation process or may function as a membrane-bound chaperone facilitating folding of translocated proteins.</text>
</comment>
<keyword evidence="6" id="KW-0256">Endoplasmic reticulum</keyword>
<evidence type="ECO:0000313" key="16">
    <source>
        <dbReference type="Proteomes" id="UP000663870"/>
    </source>
</evidence>
<dbReference type="InterPro" id="IPR005595">
    <property type="entry name" value="TRAP_alpha"/>
</dbReference>
<dbReference type="PANTHER" id="PTHR12924">
    <property type="entry name" value="TRANSLOCON-ASSOCIATED PROTEIN, ALPHA SUBUNIT"/>
    <property type="match status" value="1"/>
</dbReference>
<feature type="compositionally biased region" description="Basic residues" evidence="12">
    <location>
        <begin position="263"/>
        <end position="279"/>
    </location>
</feature>
<proteinExistence type="inferred from homology"/>
<dbReference type="EMBL" id="CAJNOL010000015">
    <property type="protein sequence ID" value="CAF0745199.1"/>
    <property type="molecule type" value="Genomic_DNA"/>
</dbReference>
<comment type="similarity">
    <text evidence="2">Belongs to the TRAP-alpha family.</text>
</comment>
<evidence type="ECO:0000256" key="2">
    <source>
        <dbReference type="ARBA" id="ARBA00006776"/>
    </source>
</evidence>
<evidence type="ECO:0000256" key="11">
    <source>
        <dbReference type="ARBA" id="ARBA00031071"/>
    </source>
</evidence>
<evidence type="ECO:0000256" key="9">
    <source>
        <dbReference type="ARBA" id="ARBA00025620"/>
    </source>
</evidence>
<dbReference type="Pfam" id="PF03896">
    <property type="entry name" value="TRAP_alpha"/>
    <property type="match status" value="1"/>
</dbReference>
<gene>
    <name evidence="15" type="ORF">JXQ802_LOCUS1359</name>
</gene>
<evidence type="ECO:0000256" key="5">
    <source>
        <dbReference type="ARBA" id="ARBA00022729"/>
    </source>
</evidence>
<feature type="chain" id="PRO_5032569285" description="Translocon-associated protein subunit alpha" evidence="14">
    <location>
        <begin position="26"/>
        <end position="297"/>
    </location>
</feature>
<accession>A0A813P8P8</accession>
<evidence type="ECO:0000256" key="13">
    <source>
        <dbReference type="SAM" id="Phobius"/>
    </source>
</evidence>
<evidence type="ECO:0000256" key="7">
    <source>
        <dbReference type="ARBA" id="ARBA00022989"/>
    </source>
</evidence>
<evidence type="ECO:0000313" key="15">
    <source>
        <dbReference type="EMBL" id="CAF0745199.1"/>
    </source>
</evidence>
<comment type="caution">
    <text evidence="15">The sequence shown here is derived from an EMBL/GenBank/DDBJ whole genome shotgun (WGS) entry which is preliminary data.</text>
</comment>
<evidence type="ECO:0000256" key="10">
    <source>
        <dbReference type="ARBA" id="ARBA00025854"/>
    </source>
</evidence>
<keyword evidence="7 13" id="KW-1133">Transmembrane helix</keyword>
<comment type="subunit">
    <text evidence="10">Heterotetramer of TRAP-alpha, TRAP-beta, TRAP-delta and TRAP-gamma. Interacts with palmitoylated calnexin (CALX), the interaction is required for efficient folding of glycosylated proteins.</text>
</comment>
<evidence type="ECO:0000256" key="8">
    <source>
        <dbReference type="ARBA" id="ARBA00023136"/>
    </source>
</evidence>
<evidence type="ECO:0000256" key="6">
    <source>
        <dbReference type="ARBA" id="ARBA00022824"/>
    </source>
</evidence>
<evidence type="ECO:0000256" key="4">
    <source>
        <dbReference type="ARBA" id="ARBA00022692"/>
    </source>
</evidence>
<dbReference type="AlphaFoldDB" id="A0A813P8P8"/>
<reference evidence="15" key="1">
    <citation type="submission" date="2021-02" db="EMBL/GenBank/DDBJ databases">
        <authorList>
            <person name="Nowell W R."/>
        </authorList>
    </citation>
    <scope>NUCLEOTIDE SEQUENCE</scope>
</reference>
<keyword evidence="4 13" id="KW-0812">Transmembrane</keyword>
<keyword evidence="5 14" id="KW-0732">Signal</keyword>
<keyword evidence="16" id="KW-1185">Reference proteome</keyword>
<evidence type="ECO:0000256" key="14">
    <source>
        <dbReference type="SAM" id="SignalP"/>
    </source>
</evidence>
<feature type="compositionally biased region" description="Polar residues" evidence="12">
    <location>
        <begin position="281"/>
        <end position="297"/>
    </location>
</feature>
<sequence>MNIIRLFSFLTIFGLLFFSTTVVYGTEDQVEGDVEVEEEEQEQEPVLRSDEIITPANDILEGKEDEDPNRIPSSPDFQTVYVFIQPAKANELIAGKLTRLLVGTRNNGTQNFIIESIDGSLRYPQDYSYYIQNFTLLRSDKVLEPSLESTFEYLFMPSETFNGRPMGLVVLVNYRNSEGKRFQNVVFNQTINLTDADEGFDGETFFLYVFLGAILVLLGFLAYQYLLSNRMKRAGGKQGSQNFLGNPQAKGSYDVDWIPKHHLIQNRSPRKSPSQRKSRQTNSDATSTGAVSSENDE</sequence>
<dbReference type="Proteomes" id="UP000663870">
    <property type="component" value="Unassembled WGS sequence"/>
</dbReference>